<evidence type="ECO:0000256" key="3">
    <source>
        <dbReference type="ARBA" id="ARBA00022771"/>
    </source>
</evidence>
<evidence type="ECO:0000256" key="6">
    <source>
        <dbReference type="SAM" id="MobiDB-lite"/>
    </source>
</evidence>
<evidence type="ECO:0000259" key="7">
    <source>
        <dbReference type="Pfam" id="PF04937"/>
    </source>
</evidence>
<keyword evidence="5" id="KW-0539">Nucleus</keyword>
<feature type="domain" description="DUF659" evidence="7">
    <location>
        <begin position="139"/>
        <end position="247"/>
    </location>
</feature>
<dbReference type="OrthoDB" id="2423954at2759"/>
<dbReference type="InterPro" id="IPR012337">
    <property type="entry name" value="RNaseH-like_sf"/>
</dbReference>
<dbReference type="InterPro" id="IPR052035">
    <property type="entry name" value="ZnF_BED_domain_contain"/>
</dbReference>
<dbReference type="EMBL" id="JANKHO010001857">
    <property type="protein sequence ID" value="KAJ3497528.1"/>
    <property type="molecule type" value="Genomic_DNA"/>
</dbReference>
<dbReference type="PANTHER" id="PTHR46481">
    <property type="entry name" value="ZINC FINGER BED DOMAIN-CONTAINING PROTEIN 4"/>
    <property type="match status" value="1"/>
</dbReference>
<gene>
    <name evidence="8" type="ORF">NLJ89_g10338</name>
</gene>
<evidence type="ECO:0000313" key="9">
    <source>
        <dbReference type="Proteomes" id="UP001148786"/>
    </source>
</evidence>
<feature type="compositionally biased region" description="Low complexity" evidence="6">
    <location>
        <begin position="14"/>
        <end position="30"/>
    </location>
</feature>
<feature type="region of interest" description="Disordered" evidence="6">
    <location>
        <begin position="1"/>
        <end position="69"/>
    </location>
</feature>
<keyword evidence="9" id="KW-1185">Reference proteome</keyword>
<reference evidence="8" key="1">
    <citation type="submission" date="2022-07" db="EMBL/GenBank/DDBJ databases">
        <title>Genome Sequence of Agrocybe chaxingu.</title>
        <authorList>
            <person name="Buettner E."/>
        </authorList>
    </citation>
    <scope>NUCLEOTIDE SEQUENCE</scope>
    <source>
        <strain evidence="8">MP-N11</strain>
    </source>
</reference>
<dbReference type="GO" id="GO:0008270">
    <property type="term" value="F:zinc ion binding"/>
    <property type="evidence" value="ECO:0007669"/>
    <property type="project" value="UniProtKB-KW"/>
</dbReference>
<dbReference type="PANTHER" id="PTHR46481:SF10">
    <property type="entry name" value="ZINC FINGER BED DOMAIN-CONTAINING PROTEIN 39"/>
    <property type="match status" value="1"/>
</dbReference>
<keyword evidence="2" id="KW-0479">Metal-binding</keyword>
<evidence type="ECO:0000313" key="8">
    <source>
        <dbReference type="EMBL" id="KAJ3497528.1"/>
    </source>
</evidence>
<dbReference type="Proteomes" id="UP001148786">
    <property type="component" value="Unassembled WGS sequence"/>
</dbReference>
<evidence type="ECO:0000256" key="4">
    <source>
        <dbReference type="ARBA" id="ARBA00022833"/>
    </source>
</evidence>
<feature type="compositionally biased region" description="Polar residues" evidence="6">
    <location>
        <begin position="48"/>
        <end position="58"/>
    </location>
</feature>
<protein>
    <recommendedName>
        <fullName evidence="7">DUF659 domain-containing protein</fullName>
    </recommendedName>
</protein>
<evidence type="ECO:0000256" key="2">
    <source>
        <dbReference type="ARBA" id="ARBA00022723"/>
    </source>
</evidence>
<dbReference type="Pfam" id="PF04937">
    <property type="entry name" value="DUF659"/>
    <property type="match status" value="1"/>
</dbReference>
<keyword evidence="4" id="KW-0862">Zinc</keyword>
<accession>A0A9W8JRH0</accession>
<keyword evidence="3" id="KW-0863">Zinc-finger</keyword>
<comment type="caution">
    <text evidence="8">The sequence shown here is derived from an EMBL/GenBank/DDBJ whole genome shotgun (WGS) entry which is preliminary data.</text>
</comment>
<dbReference type="InterPro" id="IPR007021">
    <property type="entry name" value="DUF659"/>
</dbReference>
<dbReference type="GO" id="GO:0005634">
    <property type="term" value="C:nucleus"/>
    <property type="evidence" value="ECO:0007669"/>
    <property type="project" value="UniProtKB-SubCell"/>
</dbReference>
<organism evidence="8 9">
    <name type="scientific">Agrocybe chaxingu</name>
    <dbReference type="NCBI Taxonomy" id="84603"/>
    <lineage>
        <taxon>Eukaryota</taxon>
        <taxon>Fungi</taxon>
        <taxon>Dikarya</taxon>
        <taxon>Basidiomycota</taxon>
        <taxon>Agaricomycotina</taxon>
        <taxon>Agaricomycetes</taxon>
        <taxon>Agaricomycetidae</taxon>
        <taxon>Agaricales</taxon>
        <taxon>Agaricineae</taxon>
        <taxon>Strophariaceae</taxon>
        <taxon>Agrocybe</taxon>
    </lineage>
</organism>
<sequence length="746" mass="83106">MQTDSPGIPPSPSPALSATSSSQSRSRSPAVGNHASKARKGTLGKRMLSSQSSLSNLREPQEPWDEESQKTFETFLARITASGDFPLSWVTNPEFVSFCQKYIPDARLPSRKVLTNRILPRALKDVRAGIMAKAFGGLATVQCDGWTGENFQHLIAFMISTKRQIFTVQVNDTTTERKTAEKLLDQMLEVLDKLDKEWKVRVIAFTTDASGESRKARRLLRERRPDLVTPDCYAHQVNLIVGDYFKANDTAFLVAASQANELITWLRSKTAVMGLIREACLAQNKNAVSVIRPVATRWTAFYLAYRRLLDLRSALEFIVAADELRASEDRIVVPQNDRSAREKAKKMVKLIRDPIFWGNLTRIKHHLSPLAIAANVTQSAHCRLDKVLLTFAALSMEFKKMITEDPTNTPVCEAVLNSIELRWKKSDQDVFIAAVILNPFIKVAPFRRDPGIVSFASINNLLSHLWTRFFGEAPPESLSDEIHAYFDGTPPFKLLQGTCERLSTKAKKKHESPDPIQVYQEINIPDVPPGPLTQLALHLLSICPNSASCERLFSHFGLILTKLRTRLTKKTLVNLAEYKLHIRDEYLRDNTPRSLRKRRFGVLAEKTKAVTGASTSGPLPSTPTVPSGGDVIMAEVPTVEEDPVAEAASESDQLQPQSTTQAIQDISTQLISMLDDDDDADYVYPTGITIGGLFDFTSTHWVGSQRMSAVGSLEAEMEYYDILDLDAIGDLEPEIDICETSTCLPD</sequence>
<dbReference type="AlphaFoldDB" id="A0A9W8JRH0"/>
<proteinExistence type="predicted"/>
<evidence type="ECO:0000256" key="1">
    <source>
        <dbReference type="ARBA" id="ARBA00004123"/>
    </source>
</evidence>
<evidence type="ECO:0000256" key="5">
    <source>
        <dbReference type="ARBA" id="ARBA00023242"/>
    </source>
</evidence>
<name>A0A9W8JRH0_9AGAR</name>
<comment type="subcellular location">
    <subcellularLocation>
        <location evidence="1">Nucleus</location>
    </subcellularLocation>
</comment>
<dbReference type="SUPFAM" id="SSF53098">
    <property type="entry name" value="Ribonuclease H-like"/>
    <property type="match status" value="1"/>
</dbReference>